<evidence type="ECO:0000313" key="3">
    <source>
        <dbReference type="EMBL" id="CAI8017125.1"/>
    </source>
</evidence>
<dbReference type="Gene3D" id="3.30.200.20">
    <property type="entry name" value="Phosphorylase Kinase, domain 1"/>
    <property type="match status" value="1"/>
</dbReference>
<feature type="binding site" evidence="1">
    <location>
        <position position="50"/>
    </location>
    <ligand>
        <name>ATP</name>
        <dbReference type="ChEBI" id="CHEBI:30616"/>
    </ligand>
</feature>
<dbReference type="InterPro" id="IPR001245">
    <property type="entry name" value="Ser-Thr/Tyr_kinase_cat_dom"/>
</dbReference>
<dbReference type="SUPFAM" id="SSF56112">
    <property type="entry name" value="Protein kinase-like (PK-like)"/>
    <property type="match status" value="1"/>
</dbReference>
<dbReference type="AlphaFoldDB" id="A0AA35WJX3"/>
<protein>
    <submittedName>
        <fullName evidence="3">Macrophage colony-stimulating factor 1 receptor</fullName>
    </submittedName>
</protein>
<dbReference type="EMBL" id="CASHTH010001594">
    <property type="protein sequence ID" value="CAI8017125.1"/>
    <property type="molecule type" value="Genomic_DNA"/>
</dbReference>
<accession>A0AA35WJX3</accession>
<evidence type="ECO:0000256" key="1">
    <source>
        <dbReference type="PROSITE-ProRule" id="PRU10141"/>
    </source>
</evidence>
<name>A0AA35WJX3_GEOBA</name>
<evidence type="ECO:0000259" key="2">
    <source>
        <dbReference type="PROSITE" id="PS50011"/>
    </source>
</evidence>
<feature type="non-terminal residue" evidence="3">
    <location>
        <position position="70"/>
    </location>
</feature>
<evidence type="ECO:0000313" key="4">
    <source>
        <dbReference type="Proteomes" id="UP001174909"/>
    </source>
</evidence>
<gene>
    <name evidence="3" type="ORF">GBAR_LOCUS10446</name>
</gene>
<dbReference type="InterPro" id="IPR011009">
    <property type="entry name" value="Kinase-like_dom_sf"/>
</dbReference>
<dbReference type="InterPro" id="IPR000719">
    <property type="entry name" value="Prot_kinase_dom"/>
</dbReference>
<dbReference type="PROSITE" id="PS50011">
    <property type="entry name" value="PROTEIN_KINASE_DOM"/>
    <property type="match status" value="1"/>
</dbReference>
<reference evidence="3" key="1">
    <citation type="submission" date="2023-03" db="EMBL/GenBank/DDBJ databases">
        <authorList>
            <person name="Steffen K."/>
            <person name="Cardenas P."/>
        </authorList>
    </citation>
    <scope>NUCLEOTIDE SEQUENCE</scope>
</reference>
<dbReference type="InterPro" id="IPR017441">
    <property type="entry name" value="Protein_kinase_ATP_BS"/>
</dbReference>
<dbReference type="GO" id="GO:0005524">
    <property type="term" value="F:ATP binding"/>
    <property type="evidence" value="ECO:0007669"/>
    <property type="project" value="UniProtKB-UniRule"/>
</dbReference>
<organism evidence="3 4">
    <name type="scientific">Geodia barretti</name>
    <name type="common">Barrett's horny sponge</name>
    <dbReference type="NCBI Taxonomy" id="519541"/>
    <lineage>
        <taxon>Eukaryota</taxon>
        <taxon>Metazoa</taxon>
        <taxon>Porifera</taxon>
        <taxon>Demospongiae</taxon>
        <taxon>Heteroscleromorpha</taxon>
        <taxon>Tetractinellida</taxon>
        <taxon>Astrophorina</taxon>
        <taxon>Geodiidae</taxon>
        <taxon>Geodia</taxon>
    </lineage>
</organism>
<feature type="non-terminal residue" evidence="3">
    <location>
        <position position="1"/>
    </location>
</feature>
<dbReference type="PROSITE" id="PS00107">
    <property type="entry name" value="PROTEIN_KINASE_ATP"/>
    <property type="match status" value="1"/>
</dbReference>
<keyword evidence="3" id="KW-0675">Receptor</keyword>
<feature type="domain" description="Protein kinase" evidence="2">
    <location>
        <begin position="16"/>
        <end position="70"/>
    </location>
</feature>
<keyword evidence="4" id="KW-1185">Reference proteome</keyword>
<keyword evidence="1" id="KW-0547">Nucleotide-binding</keyword>
<dbReference type="Proteomes" id="UP001174909">
    <property type="component" value="Unassembled WGS sequence"/>
</dbReference>
<comment type="caution">
    <text evidence="3">The sequence shown here is derived from an EMBL/GenBank/DDBJ whole genome shotgun (WGS) entry which is preliminary data.</text>
</comment>
<proteinExistence type="predicted"/>
<sequence length="70" mass="7641">ISSLQQSPWLFPYEKLEFLEELGSGAFGVVKKALAHSLQPGEPATVVAVKMLKDNAGPDDEEKDLISELK</sequence>
<dbReference type="GO" id="GO:0004672">
    <property type="term" value="F:protein kinase activity"/>
    <property type="evidence" value="ECO:0007669"/>
    <property type="project" value="InterPro"/>
</dbReference>
<keyword evidence="1" id="KW-0067">ATP-binding</keyword>
<dbReference type="Pfam" id="PF07714">
    <property type="entry name" value="PK_Tyr_Ser-Thr"/>
    <property type="match status" value="1"/>
</dbReference>